<evidence type="ECO:0000259" key="1">
    <source>
        <dbReference type="PROSITE" id="PS51186"/>
    </source>
</evidence>
<organism evidence="2 3">
    <name type="scientific">Paenibacillus antibioticophila</name>
    <dbReference type="NCBI Taxonomy" id="1274374"/>
    <lineage>
        <taxon>Bacteria</taxon>
        <taxon>Bacillati</taxon>
        <taxon>Bacillota</taxon>
        <taxon>Bacilli</taxon>
        <taxon>Bacillales</taxon>
        <taxon>Paenibacillaceae</taxon>
        <taxon>Paenibacillus</taxon>
    </lineage>
</organism>
<accession>A0A919XRV6</accession>
<dbReference type="InterPro" id="IPR051531">
    <property type="entry name" value="N-acetyltransferase"/>
</dbReference>
<dbReference type="GO" id="GO:0005737">
    <property type="term" value="C:cytoplasm"/>
    <property type="evidence" value="ECO:0007669"/>
    <property type="project" value="TreeGrafter"/>
</dbReference>
<dbReference type="Proteomes" id="UP000681162">
    <property type="component" value="Unassembled WGS sequence"/>
</dbReference>
<name>A0A919XRV6_9BACL</name>
<dbReference type="RefSeq" id="WP_212940105.1">
    <property type="nucleotide sequence ID" value="NZ_BORR01000009.1"/>
</dbReference>
<gene>
    <name evidence="2" type="ORF">J41TS12_27400</name>
</gene>
<dbReference type="Pfam" id="PF13302">
    <property type="entry name" value="Acetyltransf_3"/>
    <property type="match status" value="1"/>
</dbReference>
<evidence type="ECO:0000313" key="3">
    <source>
        <dbReference type="Proteomes" id="UP000681162"/>
    </source>
</evidence>
<keyword evidence="3" id="KW-1185">Reference proteome</keyword>
<dbReference type="InterPro" id="IPR016181">
    <property type="entry name" value="Acyl_CoA_acyltransferase"/>
</dbReference>
<proteinExistence type="predicted"/>
<evidence type="ECO:0000313" key="2">
    <source>
        <dbReference type="EMBL" id="GIO37879.1"/>
    </source>
</evidence>
<comment type="caution">
    <text evidence="2">The sequence shown here is derived from an EMBL/GenBank/DDBJ whole genome shotgun (WGS) entry which is preliminary data.</text>
</comment>
<protein>
    <submittedName>
        <fullName evidence="2">N-acetyltransferase</fullName>
    </submittedName>
</protein>
<reference evidence="2 3" key="1">
    <citation type="submission" date="2021-03" db="EMBL/GenBank/DDBJ databases">
        <title>Antimicrobial resistance genes in bacteria isolated from Japanese honey, and their potential for conferring macrolide and lincosamide resistance in the American foulbrood pathogen Paenibacillus larvae.</title>
        <authorList>
            <person name="Okamoto M."/>
            <person name="Kumagai M."/>
            <person name="Kanamori H."/>
            <person name="Takamatsu D."/>
        </authorList>
    </citation>
    <scope>NUCLEOTIDE SEQUENCE [LARGE SCALE GENOMIC DNA]</scope>
    <source>
        <strain evidence="2 3">J41TS12</strain>
    </source>
</reference>
<dbReference type="PANTHER" id="PTHR43792:SF9">
    <property type="entry name" value="RIBOSOMAL-PROTEIN-ALANINE ACETYLTRANSFERASE"/>
    <property type="match status" value="1"/>
</dbReference>
<feature type="domain" description="N-acetyltransferase" evidence="1">
    <location>
        <begin position="16"/>
        <end position="181"/>
    </location>
</feature>
<dbReference type="InterPro" id="IPR000182">
    <property type="entry name" value="GNAT_dom"/>
</dbReference>
<dbReference type="SUPFAM" id="SSF55729">
    <property type="entry name" value="Acyl-CoA N-acyltransferases (Nat)"/>
    <property type="match status" value="1"/>
</dbReference>
<sequence length="190" mass="22138">MYKCGGQIPVLESHRLRLRRMEREDVPVLLDYWSDPEVVKHMNIPPFETQEDVWQMIHLLNGLSQSEDAIRWGIELKSSGMLIGSCGYNVWELAGAYRGEIGYDLGRPYWRKGYMTEAMHLLLSFGYYTMGLNRIEALVVPENASSRSLLRILGFQEEGLLREYQMTKSGFTDLLMYSLLKREYELTIKK</sequence>
<dbReference type="EMBL" id="BORR01000009">
    <property type="protein sequence ID" value="GIO37879.1"/>
    <property type="molecule type" value="Genomic_DNA"/>
</dbReference>
<dbReference type="GO" id="GO:0008999">
    <property type="term" value="F:protein-N-terminal-alanine acetyltransferase activity"/>
    <property type="evidence" value="ECO:0007669"/>
    <property type="project" value="TreeGrafter"/>
</dbReference>
<dbReference type="PANTHER" id="PTHR43792">
    <property type="entry name" value="GNAT FAMILY, PUTATIVE (AFU_ORTHOLOGUE AFUA_3G00765)-RELATED-RELATED"/>
    <property type="match status" value="1"/>
</dbReference>
<dbReference type="PROSITE" id="PS51186">
    <property type="entry name" value="GNAT"/>
    <property type="match status" value="1"/>
</dbReference>
<dbReference type="Gene3D" id="3.40.630.30">
    <property type="match status" value="1"/>
</dbReference>
<dbReference type="AlphaFoldDB" id="A0A919XRV6"/>